<feature type="transmembrane region" description="Helical" evidence="8">
    <location>
        <begin position="250"/>
        <end position="269"/>
    </location>
</feature>
<feature type="transmembrane region" description="Helical" evidence="8">
    <location>
        <begin position="299"/>
        <end position="318"/>
    </location>
</feature>
<evidence type="ECO:0000313" key="11">
    <source>
        <dbReference type="Proteomes" id="UP000555103"/>
    </source>
</evidence>
<evidence type="ECO:0000256" key="3">
    <source>
        <dbReference type="ARBA" id="ARBA00022676"/>
    </source>
</evidence>
<accession>A0A840CVV0</accession>
<dbReference type="GO" id="GO:0009103">
    <property type="term" value="P:lipopolysaccharide biosynthetic process"/>
    <property type="evidence" value="ECO:0007669"/>
    <property type="project" value="UniProtKB-ARBA"/>
</dbReference>
<keyword evidence="2" id="KW-1003">Cell membrane</keyword>
<feature type="transmembrane region" description="Helical" evidence="8">
    <location>
        <begin position="53"/>
        <end position="72"/>
    </location>
</feature>
<dbReference type="PANTHER" id="PTHR33908:SF11">
    <property type="entry name" value="MEMBRANE PROTEIN"/>
    <property type="match status" value="1"/>
</dbReference>
<keyword evidence="11" id="KW-1185">Reference proteome</keyword>
<evidence type="ECO:0000256" key="6">
    <source>
        <dbReference type="ARBA" id="ARBA00022989"/>
    </source>
</evidence>
<feature type="transmembrane region" description="Helical" evidence="8">
    <location>
        <begin position="105"/>
        <end position="122"/>
    </location>
</feature>
<keyword evidence="5 8" id="KW-0812">Transmembrane</keyword>
<proteinExistence type="predicted"/>
<keyword evidence="6 8" id="KW-1133">Transmembrane helix</keyword>
<dbReference type="Proteomes" id="UP000555103">
    <property type="component" value="Unassembled WGS sequence"/>
</dbReference>
<evidence type="ECO:0000259" key="9">
    <source>
        <dbReference type="Pfam" id="PF13231"/>
    </source>
</evidence>
<dbReference type="GO" id="GO:0016763">
    <property type="term" value="F:pentosyltransferase activity"/>
    <property type="evidence" value="ECO:0007669"/>
    <property type="project" value="TreeGrafter"/>
</dbReference>
<dbReference type="PANTHER" id="PTHR33908">
    <property type="entry name" value="MANNOSYLTRANSFERASE YKCB-RELATED"/>
    <property type="match status" value="1"/>
</dbReference>
<evidence type="ECO:0000313" key="10">
    <source>
        <dbReference type="EMBL" id="MBB4037774.1"/>
    </source>
</evidence>
<dbReference type="Pfam" id="PF13231">
    <property type="entry name" value="PMT_2"/>
    <property type="match status" value="1"/>
</dbReference>
<gene>
    <name evidence="10" type="ORF">GGR21_003695</name>
</gene>
<comment type="caution">
    <text evidence="10">The sequence shown here is derived from an EMBL/GenBank/DDBJ whole genome shotgun (WGS) entry which is preliminary data.</text>
</comment>
<dbReference type="AlphaFoldDB" id="A0A840CVV0"/>
<evidence type="ECO:0000256" key="7">
    <source>
        <dbReference type="ARBA" id="ARBA00023136"/>
    </source>
</evidence>
<sequence length="514" mass="59705">MAINEIEQENRYLSLLILFGFIILKMIIQYQVIAPGYELHRDEFLHLDQAHHLAWGFLSIPPVTSWTSLLIYWLGNSVFWVKFFPALYGALTIVLVWKISEVLKGKLFACILGATACLLSSYLRINTLYQPNSLDILCWTFLFYCLIQYISSERNKWIYWFAVGFAIGFLNKYNIAFLVIALIPALLLTKYRNIFTKKATFSAALLALIIILPNLIWQINNGLPVIKHMQELTDLQLVNIERSAFLKEQLLFFAPSFFILIIAFVGLISYKPFKDYRFVLYTYIFTIFFFLIFHGKPYYALGLYPVLISFGAVYTAYLTELKRTRLLRPVIFLVILGISIFYIPAICPVYSPERIQNDPEILEMYRKTGQLHWEDGKEHHIPQDYADMVGWKELTDITLSAWNSFNEKQREKTLILCNEYGHAGAINYYSNRLLDAASISADYRDWFPGKEKIIDNIIMVIGNIPDNAHLYFDDIYKFGDIKNPLSREYGTSVFILKNAHEPMNGQSLKELLLN</sequence>
<feature type="transmembrane region" description="Helical" evidence="8">
    <location>
        <begin position="330"/>
        <end position="351"/>
    </location>
</feature>
<feature type="transmembrane region" description="Helical" evidence="8">
    <location>
        <begin position="157"/>
        <end position="187"/>
    </location>
</feature>
<feature type="transmembrane region" description="Helical" evidence="8">
    <location>
        <begin position="134"/>
        <end position="151"/>
    </location>
</feature>
<feature type="transmembrane region" description="Helical" evidence="8">
    <location>
        <begin position="79"/>
        <end position="99"/>
    </location>
</feature>
<feature type="transmembrane region" description="Helical" evidence="8">
    <location>
        <begin position="12"/>
        <end position="33"/>
    </location>
</feature>
<keyword evidence="4" id="KW-0808">Transferase</keyword>
<feature type="transmembrane region" description="Helical" evidence="8">
    <location>
        <begin position="199"/>
        <end position="219"/>
    </location>
</feature>
<dbReference type="EMBL" id="JACIEP010000017">
    <property type="protein sequence ID" value="MBB4037774.1"/>
    <property type="molecule type" value="Genomic_DNA"/>
</dbReference>
<feature type="transmembrane region" description="Helical" evidence="8">
    <location>
        <begin position="276"/>
        <end position="293"/>
    </location>
</feature>
<protein>
    <recommendedName>
        <fullName evidence="9">Glycosyltransferase RgtA/B/C/D-like domain-containing protein</fullName>
    </recommendedName>
</protein>
<keyword evidence="3" id="KW-0328">Glycosyltransferase</keyword>
<dbReference type="InterPro" id="IPR050297">
    <property type="entry name" value="LipidA_mod_glycosyltrf_83"/>
</dbReference>
<keyword evidence="7 8" id="KW-0472">Membrane</keyword>
<organism evidence="10 11">
    <name type="scientific">Dysgonomonas hofstadii</name>
    <dbReference type="NCBI Taxonomy" id="637886"/>
    <lineage>
        <taxon>Bacteria</taxon>
        <taxon>Pseudomonadati</taxon>
        <taxon>Bacteroidota</taxon>
        <taxon>Bacteroidia</taxon>
        <taxon>Bacteroidales</taxon>
        <taxon>Dysgonomonadaceae</taxon>
        <taxon>Dysgonomonas</taxon>
    </lineage>
</organism>
<dbReference type="InterPro" id="IPR038731">
    <property type="entry name" value="RgtA/B/C-like"/>
</dbReference>
<comment type="subcellular location">
    <subcellularLocation>
        <location evidence="1">Cell membrane</location>
        <topology evidence="1">Multi-pass membrane protein</topology>
    </subcellularLocation>
</comment>
<evidence type="ECO:0000256" key="1">
    <source>
        <dbReference type="ARBA" id="ARBA00004651"/>
    </source>
</evidence>
<reference evidence="10 11" key="1">
    <citation type="submission" date="2020-08" db="EMBL/GenBank/DDBJ databases">
        <title>Genomic Encyclopedia of Type Strains, Phase IV (KMG-IV): sequencing the most valuable type-strain genomes for metagenomic binning, comparative biology and taxonomic classification.</title>
        <authorList>
            <person name="Goeker M."/>
        </authorList>
    </citation>
    <scope>NUCLEOTIDE SEQUENCE [LARGE SCALE GENOMIC DNA]</scope>
    <source>
        <strain evidence="10 11">DSM 104969</strain>
    </source>
</reference>
<evidence type="ECO:0000256" key="4">
    <source>
        <dbReference type="ARBA" id="ARBA00022679"/>
    </source>
</evidence>
<feature type="domain" description="Glycosyltransferase RgtA/B/C/D-like" evidence="9">
    <location>
        <begin position="61"/>
        <end position="217"/>
    </location>
</feature>
<evidence type="ECO:0000256" key="2">
    <source>
        <dbReference type="ARBA" id="ARBA00022475"/>
    </source>
</evidence>
<dbReference type="GO" id="GO:0005886">
    <property type="term" value="C:plasma membrane"/>
    <property type="evidence" value="ECO:0007669"/>
    <property type="project" value="UniProtKB-SubCell"/>
</dbReference>
<evidence type="ECO:0000256" key="5">
    <source>
        <dbReference type="ARBA" id="ARBA00022692"/>
    </source>
</evidence>
<evidence type="ECO:0000256" key="8">
    <source>
        <dbReference type="SAM" id="Phobius"/>
    </source>
</evidence>
<dbReference type="RefSeq" id="WP_183308608.1">
    <property type="nucleotide sequence ID" value="NZ_JACIEP010000017.1"/>
</dbReference>
<name>A0A840CVV0_9BACT</name>